<dbReference type="GO" id="GO:0009055">
    <property type="term" value="F:electron transfer activity"/>
    <property type="evidence" value="ECO:0007669"/>
    <property type="project" value="TreeGrafter"/>
</dbReference>
<accession>A0A1M7HSQ5</accession>
<reference evidence="4 5" key="1">
    <citation type="submission" date="2016-11" db="EMBL/GenBank/DDBJ databases">
        <authorList>
            <person name="Jaros S."/>
            <person name="Januszkiewicz K."/>
            <person name="Wedrychowicz H."/>
        </authorList>
    </citation>
    <scope>NUCLEOTIDE SEQUENCE [LARGE SCALE GENOMIC DNA]</scope>
    <source>
        <strain evidence="4 5">DSM 29589</strain>
    </source>
</reference>
<dbReference type="InterPro" id="IPR046980">
    <property type="entry name" value="KefG/KefF"/>
</dbReference>
<dbReference type="GO" id="GO:0003955">
    <property type="term" value="F:NAD(P)H dehydrogenase (quinone) activity"/>
    <property type="evidence" value="ECO:0007669"/>
    <property type="project" value="TreeGrafter"/>
</dbReference>
<dbReference type="Pfam" id="PF02525">
    <property type="entry name" value="Flavodoxin_2"/>
    <property type="match status" value="1"/>
</dbReference>
<dbReference type="InterPro" id="IPR029039">
    <property type="entry name" value="Flavoprotein-like_sf"/>
</dbReference>
<keyword evidence="5" id="KW-1185">Reference proteome</keyword>
<evidence type="ECO:0000256" key="1">
    <source>
        <dbReference type="ARBA" id="ARBA00023002"/>
    </source>
</evidence>
<dbReference type="PANTHER" id="PTHR47307:SF1">
    <property type="entry name" value="GLUTATHIONE-REGULATED POTASSIUM-EFFLUX SYSTEM ANCILLARY PROTEIN KEFG"/>
    <property type="match status" value="1"/>
</dbReference>
<dbReference type="InterPro" id="IPR006311">
    <property type="entry name" value="TAT_signal"/>
</dbReference>
<sequence>MMNERDNSPERPESNRADNVSRRSVVTAGAGLAIGAAVPALMSGTGARAQVTNGRPRTLIIASHPYPDRSVVNKALWEPAQAAEDTMFKNLESVYGDNLQGFDRTEERRIYRDMERLVLMFPIHWFNMTPMMKAYMNEVWGSGAPSELRGKELLVVTTTAGGADAYRPEGRLGFTIEEVLTPLQASANYTGMNFSEPLAFLGAAGAGADALRQYQDTLAARLREAPRRT</sequence>
<evidence type="ECO:0000313" key="5">
    <source>
        <dbReference type="Proteomes" id="UP000183974"/>
    </source>
</evidence>
<dbReference type="GO" id="GO:0010181">
    <property type="term" value="F:FMN binding"/>
    <property type="evidence" value="ECO:0007669"/>
    <property type="project" value="TreeGrafter"/>
</dbReference>
<keyword evidence="1" id="KW-0560">Oxidoreductase</keyword>
<protein>
    <submittedName>
        <fullName evidence="4">Glutathione-regulated potassium-efflux system ancillary protein KefF</fullName>
    </submittedName>
</protein>
<feature type="region of interest" description="Disordered" evidence="2">
    <location>
        <begin position="1"/>
        <end position="22"/>
    </location>
</feature>
<organism evidence="4 5">
    <name type="scientific">Roseovarius pacificus</name>
    <dbReference type="NCBI Taxonomy" id="337701"/>
    <lineage>
        <taxon>Bacteria</taxon>
        <taxon>Pseudomonadati</taxon>
        <taxon>Pseudomonadota</taxon>
        <taxon>Alphaproteobacteria</taxon>
        <taxon>Rhodobacterales</taxon>
        <taxon>Roseobacteraceae</taxon>
        <taxon>Roseovarius</taxon>
    </lineage>
</organism>
<dbReference type="InterPro" id="IPR003680">
    <property type="entry name" value="Flavodoxin_fold"/>
</dbReference>
<dbReference type="STRING" id="337701.SAMN05444398_11387"/>
<proteinExistence type="predicted"/>
<dbReference type="PANTHER" id="PTHR47307">
    <property type="entry name" value="GLUTATHIONE-REGULATED POTASSIUM-EFFLUX SYSTEM ANCILLARY PROTEIN KEFG"/>
    <property type="match status" value="1"/>
</dbReference>
<gene>
    <name evidence="4" type="ORF">SAMN05444398_11387</name>
</gene>
<evidence type="ECO:0000259" key="3">
    <source>
        <dbReference type="Pfam" id="PF02525"/>
    </source>
</evidence>
<name>A0A1M7HSQ5_9RHOB</name>
<dbReference type="EMBL" id="FRBR01000013">
    <property type="protein sequence ID" value="SHM31505.1"/>
    <property type="molecule type" value="Genomic_DNA"/>
</dbReference>
<feature type="domain" description="Flavodoxin-like fold" evidence="3">
    <location>
        <begin position="57"/>
        <end position="221"/>
    </location>
</feature>
<dbReference type="PROSITE" id="PS51318">
    <property type="entry name" value="TAT"/>
    <property type="match status" value="1"/>
</dbReference>
<dbReference type="AlphaFoldDB" id="A0A1M7HSQ5"/>
<dbReference type="SUPFAM" id="SSF52218">
    <property type="entry name" value="Flavoproteins"/>
    <property type="match status" value="1"/>
</dbReference>
<dbReference type="OrthoDB" id="9798454at2"/>
<dbReference type="Proteomes" id="UP000183974">
    <property type="component" value="Unassembled WGS sequence"/>
</dbReference>
<evidence type="ECO:0000313" key="4">
    <source>
        <dbReference type="EMBL" id="SHM31505.1"/>
    </source>
</evidence>
<dbReference type="RefSeq" id="WP_084729286.1">
    <property type="nucleotide sequence ID" value="NZ_BMLR01000013.1"/>
</dbReference>
<feature type="compositionally biased region" description="Basic and acidic residues" evidence="2">
    <location>
        <begin position="1"/>
        <end position="21"/>
    </location>
</feature>
<dbReference type="Gene3D" id="3.40.50.360">
    <property type="match status" value="1"/>
</dbReference>
<evidence type="ECO:0000256" key="2">
    <source>
        <dbReference type="SAM" id="MobiDB-lite"/>
    </source>
</evidence>